<sequence>MTAIGVLPLARRLWVLDPGWSVAGAVRIILVDPLALLFDRMAGPPICRGWLRQRSNVARTGAWSDGCS</sequence>
<proteinExistence type="predicted"/>
<comment type="caution">
    <text evidence="1">The sequence shown here is derived from an EMBL/GenBank/DDBJ whole genome shotgun (WGS) entry which is preliminary data.</text>
</comment>
<evidence type="ECO:0000313" key="2">
    <source>
        <dbReference type="Proteomes" id="UP000004318"/>
    </source>
</evidence>
<evidence type="ECO:0000313" key="1">
    <source>
        <dbReference type="EMBL" id="EAQ03962.1"/>
    </source>
</evidence>
<dbReference type="HOGENOM" id="CLU_2789809_0_0_5"/>
<accession>A3TWG6</accession>
<keyword evidence="2" id="KW-1185">Reference proteome</keyword>
<organism evidence="1 2">
    <name type="scientific">Pseudooceanicola batsensis (strain ATCC BAA-863 / DSM 15984 / KCTC 12145 / HTCC2597)</name>
    <name type="common">Oceanicola batsensis</name>
    <dbReference type="NCBI Taxonomy" id="252305"/>
    <lineage>
        <taxon>Bacteria</taxon>
        <taxon>Pseudomonadati</taxon>
        <taxon>Pseudomonadota</taxon>
        <taxon>Alphaproteobacteria</taxon>
        <taxon>Rhodobacterales</taxon>
        <taxon>Paracoccaceae</taxon>
        <taxon>Pseudooceanicola</taxon>
    </lineage>
</organism>
<dbReference type="AlphaFoldDB" id="A3TWG6"/>
<dbReference type="STRING" id="252305.OB2597_11981"/>
<protein>
    <submittedName>
        <fullName evidence="1">Uncharacterized protein</fullName>
    </submittedName>
</protein>
<dbReference type="Proteomes" id="UP000004318">
    <property type="component" value="Unassembled WGS sequence"/>
</dbReference>
<dbReference type="EMBL" id="AAMO01000003">
    <property type="protein sequence ID" value="EAQ03962.1"/>
    <property type="molecule type" value="Genomic_DNA"/>
</dbReference>
<name>A3TWG6_PSEBH</name>
<gene>
    <name evidence="1" type="ORF">OB2597_11981</name>
</gene>
<reference evidence="1 2" key="1">
    <citation type="journal article" date="2010" name="J. Bacteriol.">
        <title>Genome sequences of Oceanicola granulosus HTCC2516(T) and Oceanicola batsensis HTCC2597(TDelta).</title>
        <authorList>
            <person name="Thrash J.C."/>
            <person name="Cho J.C."/>
            <person name="Vergin K.L."/>
            <person name="Giovannoni S.J."/>
        </authorList>
    </citation>
    <scope>NUCLEOTIDE SEQUENCE [LARGE SCALE GENOMIC DNA]</scope>
    <source>
        <strain evidence="2">ATCC BAA-863 / DSM 15984 / KCTC 12145 / HTCC2597</strain>
    </source>
</reference>